<dbReference type="RefSeq" id="WP_084674024.1">
    <property type="nucleotide sequence ID" value="NZ_VXKG01000001.1"/>
</dbReference>
<protein>
    <submittedName>
        <fullName evidence="3">Toxin co-regulated pilus biosynthesis protein Q</fullName>
    </submittedName>
</protein>
<feature type="signal peptide" evidence="1">
    <location>
        <begin position="1"/>
        <end position="21"/>
    </location>
</feature>
<accession>A0A377NGW3</accession>
<name>A0A377NGW3_9GAMM</name>
<keyword evidence="1" id="KW-0732">Signal</keyword>
<evidence type="ECO:0000313" key="3">
    <source>
        <dbReference type="EMBL" id="STQ46019.1"/>
    </source>
</evidence>
<dbReference type="Proteomes" id="UP000254304">
    <property type="component" value="Unassembled WGS sequence"/>
</dbReference>
<evidence type="ECO:0000256" key="1">
    <source>
        <dbReference type="SAM" id="SignalP"/>
    </source>
</evidence>
<dbReference type="Pfam" id="PF10671">
    <property type="entry name" value="TcpQ"/>
    <property type="match status" value="1"/>
</dbReference>
<feature type="domain" description="Toxin co-regulated pilus biosynthesis protein Q C-terminal" evidence="2">
    <location>
        <begin position="64"/>
        <end position="133"/>
    </location>
</feature>
<gene>
    <name evidence="3" type="ORF">NCTC12157_03775</name>
</gene>
<evidence type="ECO:0000313" key="4">
    <source>
        <dbReference type="Proteomes" id="UP000254304"/>
    </source>
</evidence>
<dbReference type="GeneID" id="78378875"/>
<sequence length="136" mass="15339">MKGIFKPLSLLLLFISTASYASLHTGANSAKIDNTHRTGLLLKKPLLHAEVTTQKQILILHENSLLSQEIKKWADKVGYKLLWNSESDYMIFTDTLISGKSNDEILNNLGRIFVSENYGLVIKFYSKNKVLIIDGQ</sequence>
<proteinExistence type="predicted"/>
<evidence type="ECO:0000259" key="2">
    <source>
        <dbReference type="Pfam" id="PF10671"/>
    </source>
</evidence>
<organism evidence="3 4">
    <name type="scientific">Ewingella americana</name>
    <dbReference type="NCBI Taxonomy" id="41202"/>
    <lineage>
        <taxon>Bacteria</taxon>
        <taxon>Pseudomonadati</taxon>
        <taxon>Pseudomonadota</taxon>
        <taxon>Gammaproteobacteria</taxon>
        <taxon>Enterobacterales</taxon>
        <taxon>Yersiniaceae</taxon>
        <taxon>Ewingella</taxon>
    </lineage>
</organism>
<dbReference type="AlphaFoldDB" id="A0A377NGW3"/>
<reference evidence="3 4" key="1">
    <citation type="submission" date="2018-06" db="EMBL/GenBank/DDBJ databases">
        <authorList>
            <consortium name="Pathogen Informatics"/>
            <person name="Doyle S."/>
        </authorList>
    </citation>
    <scope>NUCLEOTIDE SEQUENCE [LARGE SCALE GENOMIC DNA]</scope>
    <source>
        <strain evidence="3 4">NCTC12157</strain>
    </source>
</reference>
<dbReference type="InterPro" id="IPR018927">
    <property type="entry name" value="Pilus_synth_Q_C"/>
</dbReference>
<feature type="chain" id="PRO_5016607386" evidence="1">
    <location>
        <begin position="22"/>
        <end position="136"/>
    </location>
</feature>
<dbReference type="EMBL" id="UGGO01000001">
    <property type="protein sequence ID" value="STQ46019.1"/>
    <property type="molecule type" value="Genomic_DNA"/>
</dbReference>